<feature type="transmembrane region" description="Helical" evidence="8">
    <location>
        <begin position="78"/>
        <end position="95"/>
    </location>
</feature>
<dbReference type="InterPro" id="IPR037294">
    <property type="entry name" value="ABC_BtuC-like"/>
</dbReference>
<keyword evidence="7 8" id="KW-0472">Membrane</keyword>
<evidence type="ECO:0000313" key="9">
    <source>
        <dbReference type="EMBL" id="MBL3678015.1"/>
    </source>
</evidence>
<sequence length="349" mass="35831">MLARSAAPGTPPRRLLARTRRRRIVWLIAALVALLLACAVSVALGAKPIPPEVVTDALWGGRDDSDAFIVRETRLPRMFLGVVVGIALGVSGALIQAFTRNPLADPGILGVNAGAAFAVTLAVAFWGVTSVSGYVWFAFLGAGVVTVIVYALGSVGRGSVSPVQLTIVGVAVAALLGGITSGITLLHPRAFDQMRDWGAGTLSGRGWEIVGGVTPWILAATVLALALAPALNIVALGDALAGSLGARIFRTRVLVIVAVTVLAGAATAAAGPIGFVGLMVPHICRWFVGPDQRWILGFTVVVAPLLVTVADVVGRVIIAPQELQLGIVTALIGAPVLVALARRTKVSGL</sequence>
<comment type="similarity">
    <text evidence="2">Belongs to the binding-protein-dependent transport system permease family. FecCD subfamily.</text>
</comment>
<dbReference type="Proteomes" id="UP001645859">
    <property type="component" value="Unassembled WGS sequence"/>
</dbReference>
<evidence type="ECO:0000256" key="8">
    <source>
        <dbReference type="SAM" id="Phobius"/>
    </source>
</evidence>
<dbReference type="InterPro" id="IPR000522">
    <property type="entry name" value="ABC_transptr_permease_BtuC"/>
</dbReference>
<evidence type="ECO:0000313" key="10">
    <source>
        <dbReference type="Proteomes" id="UP001645859"/>
    </source>
</evidence>
<feature type="transmembrane region" description="Helical" evidence="8">
    <location>
        <begin position="216"/>
        <end position="241"/>
    </location>
</feature>
<name>A0ABS1SBU7_9MICO</name>
<dbReference type="Pfam" id="PF01032">
    <property type="entry name" value="FecCD"/>
    <property type="match status" value="1"/>
</dbReference>
<feature type="transmembrane region" description="Helical" evidence="8">
    <location>
        <begin position="325"/>
        <end position="342"/>
    </location>
</feature>
<keyword evidence="3" id="KW-0813">Transport</keyword>
<protein>
    <submittedName>
        <fullName evidence="9">Fe(3+)-siderophore ABC transporter permease</fullName>
    </submittedName>
</protein>
<evidence type="ECO:0000256" key="6">
    <source>
        <dbReference type="ARBA" id="ARBA00022989"/>
    </source>
</evidence>
<feature type="transmembrane region" description="Helical" evidence="8">
    <location>
        <begin position="253"/>
        <end position="274"/>
    </location>
</feature>
<proteinExistence type="inferred from homology"/>
<feature type="transmembrane region" description="Helical" evidence="8">
    <location>
        <begin position="134"/>
        <end position="153"/>
    </location>
</feature>
<evidence type="ECO:0000256" key="5">
    <source>
        <dbReference type="ARBA" id="ARBA00022692"/>
    </source>
</evidence>
<gene>
    <name evidence="9" type="ORF">D3230_01685</name>
</gene>
<comment type="caution">
    <text evidence="9">The sequence shown here is derived from an EMBL/GenBank/DDBJ whole genome shotgun (WGS) entry which is preliminary data.</text>
</comment>
<dbReference type="CDD" id="cd06550">
    <property type="entry name" value="TM_ABC_iron-siderophores_like"/>
    <property type="match status" value="1"/>
</dbReference>
<evidence type="ECO:0000256" key="3">
    <source>
        <dbReference type="ARBA" id="ARBA00022448"/>
    </source>
</evidence>
<accession>A0ABS1SBU7</accession>
<keyword evidence="10" id="KW-1185">Reference proteome</keyword>
<keyword evidence="5 8" id="KW-0812">Transmembrane</keyword>
<feature type="transmembrane region" description="Helical" evidence="8">
    <location>
        <begin position="294"/>
        <end position="313"/>
    </location>
</feature>
<dbReference type="RefSeq" id="WP_202343262.1">
    <property type="nucleotide sequence ID" value="NZ_BAAAPI010000016.1"/>
</dbReference>
<organism evidence="9 10">
    <name type="scientific">Leucobacter chromiireducens subsp. solipictus</name>
    <dbReference type="NCBI Taxonomy" id="398235"/>
    <lineage>
        <taxon>Bacteria</taxon>
        <taxon>Bacillati</taxon>
        <taxon>Actinomycetota</taxon>
        <taxon>Actinomycetes</taxon>
        <taxon>Micrococcales</taxon>
        <taxon>Microbacteriaceae</taxon>
        <taxon>Leucobacter</taxon>
    </lineage>
</organism>
<dbReference type="PANTHER" id="PTHR30472">
    <property type="entry name" value="FERRIC ENTEROBACTIN TRANSPORT SYSTEM PERMEASE PROTEIN"/>
    <property type="match status" value="1"/>
</dbReference>
<keyword evidence="4" id="KW-1003">Cell membrane</keyword>
<feature type="transmembrane region" description="Helical" evidence="8">
    <location>
        <begin position="165"/>
        <end position="186"/>
    </location>
</feature>
<feature type="transmembrane region" description="Helical" evidence="8">
    <location>
        <begin position="107"/>
        <end position="128"/>
    </location>
</feature>
<evidence type="ECO:0000256" key="2">
    <source>
        <dbReference type="ARBA" id="ARBA00007935"/>
    </source>
</evidence>
<dbReference type="EMBL" id="QYAC01000001">
    <property type="protein sequence ID" value="MBL3678015.1"/>
    <property type="molecule type" value="Genomic_DNA"/>
</dbReference>
<dbReference type="Gene3D" id="1.10.3470.10">
    <property type="entry name" value="ABC transporter involved in vitamin B12 uptake, BtuC"/>
    <property type="match status" value="1"/>
</dbReference>
<dbReference type="SUPFAM" id="SSF81345">
    <property type="entry name" value="ABC transporter involved in vitamin B12 uptake, BtuC"/>
    <property type="match status" value="1"/>
</dbReference>
<evidence type="ECO:0000256" key="4">
    <source>
        <dbReference type="ARBA" id="ARBA00022475"/>
    </source>
</evidence>
<comment type="subcellular location">
    <subcellularLocation>
        <location evidence="1">Cell membrane</location>
        <topology evidence="1">Multi-pass membrane protein</topology>
    </subcellularLocation>
</comment>
<keyword evidence="6 8" id="KW-1133">Transmembrane helix</keyword>
<reference evidence="9 10" key="1">
    <citation type="submission" date="2018-09" db="EMBL/GenBank/DDBJ databases">
        <title>Comparative genomics of Leucobacter spp.</title>
        <authorList>
            <person name="Reis A.C."/>
            <person name="Kolvenbach B.A."/>
            <person name="Corvini P.F.X."/>
            <person name="Nunes O.C."/>
        </authorList>
    </citation>
    <scope>NUCLEOTIDE SEQUENCE [LARGE SCALE GENOMIC DNA]</scope>
    <source>
        <strain evidence="9 10">TAN 31504</strain>
    </source>
</reference>
<dbReference type="PANTHER" id="PTHR30472:SF1">
    <property type="entry name" value="FE(3+) DICITRATE TRANSPORT SYSTEM PERMEASE PROTEIN FECC-RELATED"/>
    <property type="match status" value="1"/>
</dbReference>
<evidence type="ECO:0000256" key="7">
    <source>
        <dbReference type="ARBA" id="ARBA00023136"/>
    </source>
</evidence>
<evidence type="ECO:0000256" key="1">
    <source>
        <dbReference type="ARBA" id="ARBA00004651"/>
    </source>
</evidence>